<dbReference type="Gene3D" id="3.20.20.70">
    <property type="entry name" value="Aldolase class I"/>
    <property type="match status" value="1"/>
</dbReference>
<dbReference type="SUPFAM" id="SSF51569">
    <property type="entry name" value="Aldolase"/>
    <property type="match status" value="1"/>
</dbReference>
<proteinExistence type="predicted"/>
<evidence type="ECO:0000313" key="1">
    <source>
        <dbReference type="EMBL" id="GAG74490.1"/>
    </source>
</evidence>
<evidence type="ECO:0008006" key="2">
    <source>
        <dbReference type="Google" id="ProtNLM"/>
    </source>
</evidence>
<sequence length="75" mass="8653">MIENYKKGDVNKAREIHLKLMDIFETLFITTNPIPVKTMVNMLGINVGPLRLPLVNATENEKKRFEESLNKLNLL</sequence>
<comment type="caution">
    <text evidence="1">The sequence shown here is derived from an EMBL/GenBank/DDBJ whole genome shotgun (WGS) entry which is preliminary data.</text>
</comment>
<reference evidence="1" key="1">
    <citation type="journal article" date="2014" name="Front. Microbiol.">
        <title>High frequency of phylogenetically diverse reductive dehalogenase-homologous genes in deep subseafloor sedimentary metagenomes.</title>
        <authorList>
            <person name="Kawai M."/>
            <person name="Futagami T."/>
            <person name="Toyoda A."/>
            <person name="Takaki Y."/>
            <person name="Nishi S."/>
            <person name="Hori S."/>
            <person name="Arai W."/>
            <person name="Tsubouchi T."/>
            <person name="Morono Y."/>
            <person name="Uchiyama I."/>
            <person name="Ito T."/>
            <person name="Fujiyama A."/>
            <person name="Inagaki F."/>
            <person name="Takami H."/>
        </authorList>
    </citation>
    <scope>NUCLEOTIDE SEQUENCE</scope>
    <source>
        <strain evidence="1">Expedition CK06-06</strain>
    </source>
</reference>
<dbReference type="InterPro" id="IPR013785">
    <property type="entry name" value="Aldolase_TIM"/>
</dbReference>
<dbReference type="InterPro" id="IPR002220">
    <property type="entry name" value="DapA-like"/>
</dbReference>
<dbReference type="AlphaFoldDB" id="X0ZXD8"/>
<dbReference type="Pfam" id="PF00701">
    <property type="entry name" value="DHDPS"/>
    <property type="match status" value="1"/>
</dbReference>
<protein>
    <recommendedName>
        <fullName evidence="2">4-hydroxy-tetrahydrodipicolinate synthase</fullName>
    </recommendedName>
</protein>
<name>X0ZXD8_9ZZZZ</name>
<accession>X0ZXD8</accession>
<organism evidence="1">
    <name type="scientific">marine sediment metagenome</name>
    <dbReference type="NCBI Taxonomy" id="412755"/>
    <lineage>
        <taxon>unclassified sequences</taxon>
        <taxon>metagenomes</taxon>
        <taxon>ecological metagenomes</taxon>
    </lineage>
</organism>
<gene>
    <name evidence="1" type="ORF">S01H4_03084</name>
</gene>
<dbReference type="EMBL" id="BART01000723">
    <property type="protein sequence ID" value="GAG74490.1"/>
    <property type="molecule type" value="Genomic_DNA"/>
</dbReference>
<dbReference type="GO" id="GO:0016829">
    <property type="term" value="F:lyase activity"/>
    <property type="evidence" value="ECO:0007669"/>
    <property type="project" value="InterPro"/>
</dbReference>